<evidence type="ECO:0000313" key="2">
    <source>
        <dbReference type="EMBL" id="MDQ0416443.1"/>
    </source>
</evidence>
<dbReference type="Proteomes" id="UP001238450">
    <property type="component" value="Unassembled WGS sequence"/>
</dbReference>
<sequence>MKVEFHFWFLFLYFCVILFHLLGFDQKHVLLDLTSPLRWYELAQRGVGFSTFGIYVYDLLIWYVFGWLIDGLILLIGRGKRS</sequence>
<name>A0AAJ1WRX3_9BACL</name>
<proteinExistence type="predicted"/>
<keyword evidence="3" id="KW-1185">Reference proteome</keyword>
<dbReference type="RefSeq" id="WP_307250887.1">
    <property type="nucleotide sequence ID" value="NZ_JAUSUV010000002.1"/>
</dbReference>
<reference evidence="2 3" key="1">
    <citation type="submission" date="2023-07" db="EMBL/GenBank/DDBJ databases">
        <title>Genomic Encyclopedia of Type Strains, Phase IV (KMG-IV): sequencing the most valuable type-strain genomes for metagenomic binning, comparative biology and taxonomic classification.</title>
        <authorList>
            <person name="Goeker M."/>
        </authorList>
    </citation>
    <scope>NUCLEOTIDE SEQUENCE [LARGE SCALE GENOMIC DNA]</scope>
    <source>
        <strain evidence="2 3">DSM 46876</strain>
    </source>
</reference>
<organism evidence="2 3">
    <name type="scientific">Croceifilum oryzae</name>
    <dbReference type="NCBI Taxonomy" id="1553429"/>
    <lineage>
        <taxon>Bacteria</taxon>
        <taxon>Bacillati</taxon>
        <taxon>Bacillota</taxon>
        <taxon>Bacilli</taxon>
        <taxon>Bacillales</taxon>
        <taxon>Thermoactinomycetaceae</taxon>
        <taxon>Croceifilum</taxon>
    </lineage>
</organism>
<keyword evidence="1" id="KW-0472">Membrane</keyword>
<keyword evidence="1" id="KW-0812">Transmembrane</keyword>
<evidence type="ECO:0000313" key="3">
    <source>
        <dbReference type="Proteomes" id="UP001238450"/>
    </source>
</evidence>
<feature type="transmembrane region" description="Helical" evidence="1">
    <location>
        <begin position="7"/>
        <end position="24"/>
    </location>
</feature>
<feature type="transmembrane region" description="Helical" evidence="1">
    <location>
        <begin position="54"/>
        <end position="76"/>
    </location>
</feature>
<comment type="caution">
    <text evidence="2">The sequence shown here is derived from an EMBL/GenBank/DDBJ whole genome shotgun (WGS) entry which is preliminary data.</text>
</comment>
<evidence type="ECO:0000256" key="1">
    <source>
        <dbReference type="SAM" id="Phobius"/>
    </source>
</evidence>
<accession>A0AAJ1WRX3</accession>
<gene>
    <name evidence="2" type="ORF">J2Z48_000607</name>
</gene>
<dbReference type="EMBL" id="JAUSUV010000002">
    <property type="protein sequence ID" value="MDQ0416443.1"/>
    <property type="molecule type" value="Genomic_DNA"/>
</dbReference>
<keyword evidence="1" id="KW-1133">Transmembrane helix</keyword>
<protein>
    <submittedName>
        <fullName evidence="2">Formate/nitrite transporter FocA (FNT family)</fullName>
    </submittedName>
</protein>
<dbReference type="AlphaFoldDB" id="A0AAJ1WRX3"/>